<dbReference type="Proteomes" id="UP000217507">
    <property type="component" value="Chromosome"/>
</dbReference>
<organism evidence="2 3">
    <name type="scientific">Trichormus variabilis NIES-23</name>
    <dbReference type="NCBI Taxonomy" id="1973479"/>
    <lineage>
        <taxon>Bacteria</taxon>
        <taxon>Bacillati</taxon>
        <taxon>Cyanobacteriota</taxon>
        <taxon>Cyanophyceae</taxon>
        <taxon>Nostocales</taxon>
        <taxon>Nostocaceae</taxon>
        <taxon>Trichormus</taxon>
    </lineage>
</organism>
<dbReference type="AlphaFoldDB" id="A0A1Z4KK02"/>
<dbReference type="Gene3D" id="3.90.1570.10">
    <property type="entry name" value="tt1808, chain A"/>
    <property type="match status" value="1"/>
</dbReference>
<protein>
    <recommendedName>
        <fullName evidence="1">Putative restriction endonuclease domain-containing protein</fullName>
    </recommendedName>
</protein>
<evidence type="ECO:0000313" key="2">
    <source>
        <dbReference type="EMBL" id="BAY69277.1"/>
    </source>
</evidence>
<proteinExistence type="predicted"/>
<dbReference type="InterPro" id="IPR011335">
    <property type="entry name" value="Restrct_endonuc-II-like"/>
</dbReference>
<dbReference type="CDD" id="cd06260">
    <property type="entry name" value="DUF820-like"/>
    <property type="match status" value="1"/>
</dbReference>
<dbReference type="PANTHER" id="PTHR34107">
    <property type="entry name" value="SLL0198 PROTEIN-RELATED"/>
    <property type="match status" value="1"/>
</dbReference>
<sequence length="188" mass="21450">MNQPTTEKVRWNTTDLALFPEDGKRYEIIDGELFVTRAPHWKHQRVCVRISTALDNWSQITGLGEVAIAPGIIFGDNDNVIPDVVWASNERLSNLLDEAGHLTAAPELVVEVLSLGNENERRDRELKLKLYSSQGVREYWIIDWRKQQVEVYRREQGILKLVVTLFHGDELNSPLLPNFTCAIAPLFG</sequence>
<dbReference type="Pfam" id="PF05685">
    <property type="entry name" value="Uma2"/>
    <property type="match status" value="1"/>
</dbReference>
<dbReference type="SUPFAM" id="SSF52980">
    <property type="entry name" value="Restriction endonuclease-like"/>
    <property type="match status" value="1"/>
</dbReference>
<dbReference type="PANTHER" id="PTHR34107:SF4">
    <property type="entry name" value="SLL1222 PROTEIN"/>
    <property type="match status" value="1"/>
</dbReference>
<accession>A0A1Z4KK02</accession>
<dbReference type="InterPro" id="IPR008538">
    <property type="entry name" value="Uma2"/>
</dbReference>
<evidence type="ECO:0000313" key="3">
    <source>
        <dbReference type="Proteomes" id="UP000217507"/>
    </source>
</evidence>
<reference evidence="2 3" key="1">
    <citation type="submission" date="2017-06" db="EMBL/GenBank/DDBJ databases">
        <title>Genome sequencing of cyanobaciteial culture collection at National Institute for Environmental Studies (NIES).</title>
        <authorList>
            <person name="Hirose Y."/>
            <person name="Shimura Y."/>
            <person name="Fujisawa T."/>
            <person name="Nakamura Y."/>
            <person name="Kawachi M."/>
        </authorList>
    </citation>
    <scope>NUCLEOTIDE SEQUENCE [LARGE SCALE GENOMIC DNA]</scope>
    <source>
        <strain evidence="2 3">NIES-23</strain>
    </source>
</reference>
<gene>
    <name evidence="2" type="ORF">NIES23_20710</name>
</gene>
<feature type="domain" description="Putative restriction endonuclease" evidence="1">
    <location>
        <begin position="20"/>
        <end position="183"/>
    </location>
</feature>
<evidence type="ECO:0000259" key="1">
    <source>
        <dbReference type="Pfam" id="PF05685"/>
    </source>
</evidence>
<name>A0A1Z4KK02_ANAVA</name>
<dbReference type="EMBL" id="AP018216">
    <property type="protein sequence ID" value="BAY69277.1"/>
    <property type="molecule type" value="Genomic_DNA"/>
</dbReference>
<dbReference type="InterPro" id="IPR012296">
    <property type="entry name" value="Nuclease_put_TT1808"/>
</dbReference>